<proteinExistence type="predicted"/>
<reference evidence="1" key="1">
    <citation type="submission" date="2020-05" db="EMBL/GenBank/DDBJ databases">
        <title>Large-scale comparative analyses of tick genomes elucidate their genetic diversity and vector capacities.</title>
        <authorList>
            <person name="Jia N."/>
            <person name="Wang J."/>
            <person name="Shi W."/>
            <person name="Du L."/>
            <person name="Sun Y."/>
            <person name="Zhan W."/>
            <person name="Jiang J."/>
            <person name="Wang Q."/>
            <person name="Zhang B."/>
            <person name="Ji P."/>
            <person name="Sakyi L.B."/>
            <person name="Cui X."/>
            <person name="Yuan T."/>
            <person name="Jiang B."/>
            <person name="Yang W."/>
            <person name="Lam T.T.-Y."/>
            <person name="Chang Q."/>
            <person name="Ding S."/>
            <person name="Wang X."/>
            <person name="Zhu J."/>
            <person name="Ruan X."/>
            <person name="Zhao L."/>
            <person name="Wei J."/>
            <person name="Que T."/>
            <person name="Du C."/>
            <person name="Cheng J."/>
            <person name="Dai P."/>
            <person name="Han X."/>
            <person name="Huang E."/>
            <person name="Gao Y."/>
            <person name="Liu J."/>
            <person name="Shao H."/>
            <person name="Ye R."/>
            <person name="Li L."/>
            <person name="Wei W."/>
            <person name="Wang X."/>
            <person name="Wang C."/>
            <person name="Yang T."/>
            <person name="Huo Q."/>
            <person name="Li W."/>
            <person name="Guo W."/>
            <person name="Chen H."/>
            <person name="Zhou L."/>
            <person name="Ni X."/>
            <person name="Tian J."/>
            <person name="Zhou Y."/>
            <person name="Sheng Y."/>
            <person name="Liu T."/>
            <person name="Pan Y."/>
            <person name="Xia L."/>
            <person name="Li J."/>
            <person name="Zhao F."/>
            <person name="Cao W."/>
        </authorList>
    </citation>
    <scope>NUCLEOTIDE SEQUENCE</scope>
    <source>
        <strain evidence="1">Hyas-2018</strain>
    </source>
</reference>
<sequence>MAAVVKAGSSKQTSKGQVDEEHVEVLDDDAENVSDNELVMQTTKFKTLVRMRPNYLQSSSEYSQWVQCDNVVTTEHLEKVLPQLVLDFP</sequence>
<evidence type="ECO:0000313" key="1">
    <source>
        <dbReference type="EMBL" id="KAH6942377.1"/>
    </source>
</evidence>
<accession>A0ACB7T4I1</accession>
<gene>
    <name evidence="1" type="ORF">HPB50_004236</name>
</gene>
<dbReference type="EMBL" id="CM023490">
    <property type="protein sequence ID" value="KAH6942377.1"/>
    <property type="molecule type" value="Genomic_DNA"/>
</dbReference>
<evidence type="ECO:0000313" key="2">
    <source>
        <dbReference type="Proteomes" id="UP000821845"/>
    </source>
</evidence>
<protein>
    <submittedName>
        <fullName evidence="1">Uncharacterized protein</fullName>
    </submittedName>
</protein>
<dbReference type="Proteomes" id="UP000821845">
    <property type="component" value="Chromosome 10"/>
</dbReference>
<comment type="caution">
    <text evidence="1">The sequence shown here is derived from an EMBL/GenBank/DDBJ whole genome shotgun (WGS) entry which is preliminary data.</text>
</comment>
<keyword evidence="2" id="KW-1185">Reference proteome</keyword>
<name>A0ACB7T4I1_HYAAI</name>
<organism evidence="1 2">
    <name type="scientific">Hyalomma asiaticum</name>
    <name type="common">Tick</name>
    <dbReference type="NCBI Taxonomy" id="266040"/>
    <lineage>
        <taxon>Eukaryota</taxon>
        <taxon>Metazoa</taxon>
        <taxon>Ecdysozoa</taxon>
        <taxon>Arthropoda</taxon>
        <taxon>Chelicerata</taxon>
        <taxon>Arachnida</taxon>
        <taxon>Acari</taxon>
        <taxon>Parasitiformes</taxon>
        <taxon>Ixodida</taxon>
        <taxon>Ixodoidea</taxon>
        <taxon>Ixodidae</taxon>
        <taxon>Hyalomminae</taxon>
        <taxon>Hyalomma</taxon>
    </lineage>
</organism>